<feature type="domain" description="Helicase C-terminal" evidence="6">
    <location>
        <begin position="1266"/>
        <end position="1431"/>
    </location>
</feature>
<dbReference type="Gene3D" id="3.40.50.300">
    <property type="entry name" value="P-loop containing nucleotide triphosphate hydrolases"/>
    <property type="match status" value="2"/>
</dbReference>
<feature type="coiled-coil region" evidence="3">
    <location>
        <begin position="1465"/>
        <end position="1506"/>
    </location>
</feature>
<accession>A0A0B7ISS7</accession>
<dbReference type="InterPro" id="IPR029063">
    <property type="entry name" value="SAM-dependent_MTases_sf"/>
</dbReference>
<protein>
    <recommendedName>
        <fullName evidence="9">Helicase protein</fullName>
    </recommendedName>
</protein>
<feature type="compositionally biased region" description="Low complexity" evidence="4">
    <location>
        <begin position="374"/>
        <end position="388"/>
    </location>
</feature>
<gene>
    <name evidence="7" type="ORF">CCAND93_350006</name>
</gene>
<feature type="region of interest" description="Disordered" evidence="4">
    <location>
        <begin position="365"/>
        <end position="388"/>
    </location>
</feature>
<evidence type="ECO:0000256" key="1">
    <source>
        <dbReference type="ARBA" id="ARBA00022741"/>
    </source>
</evidence>
<sequence>MSKKISMLEMVSAIVDVIKNGNPQKYYINNKGLSELGAILFYPKENQIDESKELHKLLKETFPNEIEAVLDSLKKYHFTSYYTPKEVIDFQIDILKENNIEPKTILEPSAGNGAYVEQLKKIFPYAQIVALEPDMFSYQVLKANNLHSPNVETINTTFEDYFLENKDKKFDLVISNIPFGDFSIKTPYKHDYITNVEKNVNIFFNRYMPEMVNENGHCFILTSKNFLDRGKYTEVRQDILKQNEFVENYRFNNKLFEKENTKVVTDLTIYRKNSNRPQELSTKEKNFLATTNIELDGKEFPINQYVNEQASKTNGDYKIGFFHNKEDITIIPNEKENLHQFLDRQLNESRNLFLSIGQIEQEPNKSVSKDVKVTNNNEQQKQQSSSNTETLFSLNLTKDYLINNTNLYKGTYNVDPETGKIKYYKSFKETFDVKDKKKALLLNTYIPLRNEIVLLELNSIYNKVDSSYINQKYNDIQYMIDMFRFQYGSLGDYKDFLSKDHYFDKLYKLLEYKSGQTIQANPNFKVDYFLNLLPKEKIEIKKEPVQEQLPVDNSKEQSTITDTGAKIEPVNYNQVTDLKELCYNFYDEKGYIDIHFFAEKLGKTSEEILEQGFKEKLFFLNPIRNENNQFVGFVPELFFRVESGNIDEKIYDFQNFKSQYEIDTSPMIKYLESIKNERLDIEHISFNFESFFVPIQAKNEFLREATGERVTVVEEQFSSSLNLHFERQFNSTANEKYSVKDKDGIEIYSYKKLLQDFADNKYPIITKSHKDNDGKTISVLDKEGTLLAQNLYEQVHLEFKSFITENAKYKDAVERAYYHYFLAEKNIKTTDQVLKFPDTIPFEPYKHQKEAVMFSLLNKTALLDHEVGHGKTLTMGMLGYKLIQQNKAQKVLISTMKAIAPQFEKETKDNFPMLKIFRLDDKNFSKKNREKTLEHIRKSDYDIVICEHTHLARIPKDEKYVQQIYQEKINMIDKDLEVAEKYGTDISKKIIKGLVKRKDTLQGKLDALLQENIAKNGDVSKENTFSKLGFDALMVDECHEFKNIGYTTRHERVSGLNAREDKGKNLDLEITIASIHDKKGRDSNVFFFSGTPIKNSVTELYAYQRYLQPAMLKNKNIHNFDAWASVFLKQSVKLESDILGNPKINSRFRYFTNMPELSKMYHSMSHISNSNTFKTHKLSVNKEFITLDITPKLEELKVASSKFANSGDQEVLLKVAKYEEHQMKGAHVLALGINRRILVDPLIEKDNVRIHFDENDQIKINKLCEDVKDLYNQTTPHKGVCLVFSDVGVWSKQKDYNTYDTIKNILSEEYNIPKEQIGIAQEYKEKNKTQEFQEKIRNGEIRIAIGSTSSLGTGLNIQKRAVGVFHLDIPFSPDAYIQRLGRALRAGNEIAQHYGSKIVEKSYGIKDTTDIFSYSLNGHKEKFLSQLRDFNTTTRIYDDVLTEEKDLSHSQREAALIGDMKAFKLSSLEDDLKALEAQKQLFDITKNNAEKKIGKYELENKQILKEIIKYEKLQEKLLPLVPDISKVERNENYDKKVEAITYEAYKNILSKEDLAKYGSHTNFKEFSKGIHNHISHFGINDTEKRIFSIYKNDFAVKFNIIKGQNNSGNTCYRYEANVEIADNGQLSKFRLYSKNLMGISDKNIPFQLFKIINEIPKYTKELKSTFDYNLKTIENNKENLKRAFPIEKEKRMEQIKSEIKEIKKSRIKI</sequence>
<dbReference type="SUPFAM" id="SSF53335">
    <property type="entry name" value="S-adenosyl-L-methionine-dependent methyltransferases"/>
    <property type="match status" value="1"/>
</dbReference>
<dbReference type="Proteomes" id="UP000038200">
    <property type="component" value="Unassembled WGS sequence"/>
</dbReference>
<dbReference type="PROSITE" id="PS51192">
    <property type="entry name" value="HELICASE_ATP_BIND_1"/>
    <property type="match status" value="1"/>
</dbReference>
<evidence type="ECO:0000256" key="4">
    <source>
        <dbReference type="SAM" id="MobiDB-lite"/>
    </source>
</evidence>
<dbReference type="InterPro" id="IPR011545">
    <property type="entry name" value="DEAD/DEAH_box_helicase_dom"/>
</dbReference>
<dbReference type="RefSeq" id="WP_082021455.1">
    <property type="nucleotide sequence ID" value="NZ_CDOL01000223.1"/>
</dbReference>
<dbReference type="Pfam" id="PF00271">
    <property type="entry name" value="Helicase_C"/>
    <property type="match status" value="1"/>
</dbReference>
<keyword evidence="1" id="KW-0547">Nucleotide-binding</keyword>
<proteinExistence type="predicted"/>
<keyword evidence="2" id="KW-0067">ATP-binding</keyword>
<evidence type="ECO:0008006" key="9">
    <source>
        <dbReference type="Google" id="ProtNLM"/>
    </source>
</evidence>
<dbReference type="PROSITE" id="PS51194">
    <property type="entry name" value="HELICASE_CTER"/>
    <property type="match status" value="1"/>
</dbReference>
<dbReference type="SMART" id="SM00487">
    <property type="entry name" value="DEXDc"/>
    <property type="match status" value="1"/>
</dbReference>
<dbReference type="GO" id="GO:0005524">
    <property type="term" value="F:ATP binding"/>
    <property type="evidence" value="ECO:0007669"/>
    <property type="project" value="UniProtKB-KW"/>
</dbReference>
<dbReference type="EMBL" id="CDOL01000223">
    <property type="protein sequence ID" value="CEN53023.1"/>
    <property type="molecule type" value="Genomic_DNA"/>
</dbReference>
<dbReference type="SUPFAM" id="SSF52540">
    <property type="entry name" value="P-loop containing nucleoside triphosphate hydrolases"/>
    <property type="match status" value="2"/>
</dbReference>
<dbReference type="InterPro" id="IPR001650">
    <property type="entry name" value="Helicase_C-like"/>
</dbReference>
<evidence type="ECO:0000256" key="3">
    <source>
        <dbReference type="SAM" id="Coils"/>
    </source>
</evidence>
<reference evidence="7 8" key="1">
    <citation type="submission" date="2015-01" db="EMBL/GenBank/DDBJ databases">
        <authorList>
            <person name="Xiang T."/>
            <person name="Song Y."/>
            <person name="Huang L."/>
            <person name="Wang B."/>
            <person name="Wu P."/>
        </authorList>
    </citation>
    <scope>NUCLEOTIDE SEQUENCE [LARGE SCALE GENOMIC DNA]</scope>
    <source>
        <strain evidence="7 8">CcD93</strain>
    </source>
</reference>
<evidence type="ECO:0000313" key="8">
    <source>
        <dbReference type="Proteomes" id="UP000038200"/>
    </source>
</evidence>
<dbReference type="CDD" id="cd02440">
    <property type="entry name" value="AdoMet_MTases"/>
    <property type="match status" value="1"/>
</dbReference>
<dbReference type="OrthoDB" id="9815272at2"/>
<feature type="domain" description="Helicase ATP-binding" evidence="5">
    <location>
        <begin position="852"/>
        <end position="1110"/>
    </location>
</feature>
<dbReference type="Pfam" id="PF00270">
    <property type="entry name" value="DEAD"/>
    <property type="match status" value="1"/>
</dbReference>
<dbReference type="SMART" id="SM00490">
    <property type="entry name" value="HELICc"/>
    <property type="match status" value="1"/>
</dbReference>
<dbReference type="InterPro" id="IPR052933">
    <property type="entry name" value="DNA_Protect_Modify"/>
</dbReference>
<dbReference type="Gene3D" id="3.40.50.150">
    <property type="entry name" value="Vaccinia Virus protein VP39"/>
    <property type="match status" value="1"/>
</dbReference>
<evidence type="ECO:0000313" key="7">
    <source>
        <dbReference type="EMBL" id="CEN53023.1"/>
    </source>
</evidence>
<dbReference type="PANTHER" id="PTHR41313">
    <property type="entry name" value="ADENINE-SPECIFIC METHYLTRANSFERASE"/>
    <property type="match status" value="1"/>
</dbReference>
<evidence type="ECO:0000259" key="5">
    <source>
        <dbReference type="PROSITE" id="PS51192"/>
    </source>
</evidence>
<name>A0A0B7ISS7_9FLAO</name>
<dbReference type="GO" id="GO:0003676">
    <property type="term" value="F:nucleic acid binding"/>
    <property type="evidence" value="ECO:0007669"/>
    <property type="project" value="InterPro"/>
</dbReference>
<evidence type="ECO:0000256" key="2">
    <source>
        <dbReference type="ARBA" id="ARBA00022840"/>
    </source>
</evidence>
<dbReference type="InterPro" id="IPR014001">
    <property type="entry name" value="Helicase_ATP-bd"/>
</dbReference>
<evidence type="ECO:0000259" key="6">
    <source>
        <dbReference type="PROSITE" id="PS51194"/>
    </source>
</evidence>
<organism evidence="7 8">
    <name type="scientific">Capnocytophaga canis</name>
    <dbReference type="NCBI Taxonomy" id="1848903"/>
    <lineage>
        <taxon>Bacteria</taxon>
        <taxon>Pseudomonadati</taxon>
        <taxon>Bacteroidota</taxon>
        <taxon>Flavobacteriia</taxon>
        <taxon>Flavobacteriales</taxon>
        <taxon>Flavobacteriaceae</taxon>
        <taxon>Capnocytophaga</taxon>
    </lineage>
</organism>
<dbReference type="InterPro" id="IPR027417">
    <property type="entry name" value="P-loop_NTPase"/>
</dbReference>
<dbReference type="PRINTS" id="PR00507">
    <property type="entry name" value="N12N6MTFRASE"/>
</dbReference>
<keyword evidence="3" id="KW-0175">Coiled coil</keyword>
<dbReference type="PANTHER" id="PTHR41313:SF1">
    <property type="entry name" value="DNA METHYLASE ADENINE-SPECIFIC DOMAIN-CONTAINING PROTEIN"/>
    <property type="match status" value="1"/>
</dbReference>